<dbReference type="HOGENOM" id="CLU_351421_0_0_1"/>
<protein>
    <recommendedName>
        <fullName evidence="4">Endonuclease/exonuclease/phosphatase domain-containing protein</fullName>
    </recommendedName>
</protein>
<dbReference type="KEGG" id="ehx:EMIHUDRAFT_227583"/>
<evidence type="ECO:0000313" key="3">
    <source>
        <dbReference type="Proteomes" id="UP000013827"/>
    </source>
</evidence>
<feature type="compositionally biased region" description="Acidic residues" evidence="1">
    <location>
        <begin position="766"/>
        <end position="778"/>
    </location>
</feature>
<keyword evidence="3" id="KW-1185">Reference proteome</keyword>
<evidence type="ECO:0000313" key="2">
    <source>
        <dbReference type="EnsemblProtists" id="EOD35268"/>
    </source>
</evidence>
<sequence length="801" mass="85258">MDRLTRLGSYLRQRHEIDSWLLERRSELAAAIAVHDEALAATKLLCEACIAALLLEAEECTSSAGVQRCDTWEVFAATETVPPPLLRPGPPERLLGFIRGTPARARRRASEQANARVDESDAMADYRAAADGRRRRLLEEFAPVLSRSDHSAELVPDGVHTCACAVAARLKGLPEVPPAGRAVELLKEAMLSPPAARAQLEWLRSLLEGEVPHSAAVCLQELSDGLVADLRALCGAPGRGWHMHASEPAPPRGGGVVLASVHFLHAAERAAAGEAAPSNASHICEGVSQAARQLRGRLRQGGTLLLVGDFNGPVGGPTQLSLFGGGERAAADGAVALSLRRRAVAARAAARHPAVRRLKPAETEARALVLSDFATLAPASAAPFGPPPPPPAGSPCPAVLLVLARFREDVSWLARLPPGVEYHVMQKGGAVQRELPACRQTALPNVGREAHAYLSSFLDELSLLAAHVSAGRRPPRWVPLGLWSGGERIVYCDASGAPHQALKVNQLAPSPLLLPIGRVWRALFGEGRALPTWIGFTPGACFAVCREALLRGLTPSRVEAALSPSCGLGCHADPLSGHVFERLWRYLCGYGEEEEELGEHASSAARSFSFCNFRIGEANWVNTAHGWGSAARGTAAALAMVRCDADFVSRVALLDVNAEELPGFYEREAGYSIADTLWAPGGAMERHCAGSEYVAAWMRSSLRPLWPPAGAHLLPAPGYLRLCAAAHRRAGLLDHFLDSTLLHDGVTTLRAHCERDEGARRAIASLDEEEAAGSDEEAASMHGDARGALSRSSGHGVTLEP</sequence>
<dbReference type="RefSeq" id="XP_005787697.1">
    <property type="nucleotide sequence ID" value="XM_005787640.1"/>
</dbReference>
<feature type="region of interest" description="Disordered" evidence="1">
    <location>
        <begin position="764"/>
        <end position="801"/>
    </location>
</feature>
<dbReference type="AlphaFoldDB" id="A0A0D3KHN3"/>
<name>A0A0D3KHN3_EMIH1</name>
<organism evidence="2 3">
    <name type="scientific">Emiliania huxleyi (strain CCMP1516)</name>
    <dbReference type="NCBI Taxonomy" id="280463"/>
    <lineage>
        <taxon>Eukaryota</taxon>
        <taxon>Haptista</taxon>
        <taxon>Haptophyta</taxon>
        <taxon>Prymnesiophyceae</taxon>
        <taxon>Isochrysidales</taxon>
        <taxon>Noelaerhabdaceae</taxon>
        <taxon>Emiliania</taxon>
    </lineage>
</organism>
<evidence type="ECO:0008006" key="4">
    <source>
        <dbReference type="Google" id="ProtNLM"/>
    </source>
</evidence>
<proteinExistence type="predicted"/>
<dbReference type="PaxDb" id="2903-EOD35268"/>
<accession>A0A0D3KHN3</accession>
<evidence type="ECO:0000256" key="1">
    <source>
        <dbReference type="SAM" id="MobiDB-lite"/>
    </source>
</evidence>
<dbReference type="EnsemblProtists" id="EOD35268">
    <property type="protein sequence ID" value="EOD35268"/>
    <property type="gene ID" value="EMIHUDRAFT_227583"/>
</dbReference>
<dbReference type="GeneID" id="17280538"/>
<reference evidence="3" key="1">
    <citation type="journal article" date="2013" name="Nature">
        <title>Pan genome of the phytoplankton Emiliania underpins its global distribution.</title>
        <authorList>
            <person name="Read B.A."/>
            <person name="Kegel J."/>
            <person name="Klute M.J."/>
            <person name="Kuo A."/>
            <person name="Lefebvre S.C."/>
            <person name="Maumus F."/>
            <person name="Mayer C."/>
            <person name="Miller J."/>
            <person name="Monier A."/>
            <person name="Salamov A."/>
            <person name="Young J."/>
            <person name="Aguilar M."/>
            <person name="Claverie J.M."/>
            <person name="Frickenhaus S."/>
            <person name="Gonzalez K."/>
            <person name="Herman E.K."/>
            <person name="Lin Y.C."/>
            <person name="Napier J."/>
            <person name="Ogata H."/>
            <person name="Sarno A.F."/>
            <person name="Shmutz J."/>
            <person name="Schroeder D."/>
            <person name="de Vargas C."/>
            <person name="Verret F."/>
            <person name="von Dassow P."/>
            <person name="Valentin K."/>
            <person name="Van de Peer Y."/>
            <person name="Wheeler G."/>
            <person name="Dacks J.B."/>
            <person name="Delwiche C.F."/>
            <person name="Dyhrman S.T."/>
            <person name="Glockner G."/>
            <person name="John U."/>
            <person name="Richards T."/>
            <person name="Worden A.Z."/>
            <person name="Zhang X."/>
            <person name="Grigoriev I.V."/>
            <person name="Allen A.E."/>
            <person name="Bidle K."/>
            <person name="Borodovsky M."/>
            <person name="Bowler C."/>
            <person name="Brownlee C."/>
            <person name="Cock J.M."/>
            <person name="Elias M."/>
            <person name="Gladyshev V.N."/>
            <person name="Groth M."/>
            <person name="Guda C."/>
            <person name="Hadaegh A."/>
            <person name="Iglesias-Rodriguez M.D."/>
            <person name="Jenkins J."/>
            <person name="Jones B.M."/>
            <person name="Lawson T."/>
            <person name="Leese F."/>
            <person name="Lindquist E."/>
            <person name="Lobanov A."/>
            <person name="Lomsadze A."/>
            <person name="Malik S.B."/>
            <person name="Marsh M.E."/>
            <person name="Mackinder L."/>
            <person name="Mock T."/>
            <person name="Mueller-Roeber B."/>
            <person name="Pagarete A."/>
            <person name="Parker M."/>
            <person name="Probert I."/>
            <person name="Quesneville H."/>
            <person name="Raines C."/>
            <person name="Rensing S.A."/>
            <person name="Riano-Pachon D.M."/>
            <person name="Richier S."/>
            <person name="Rokitta S."/>
            <person name="Shiraiwa Y."/>
            <person name="Soanes D.M."/>
            <person name="van der Giezen M."/>
            <person name="Wahlund T.M."/>
            <person name="Williams B."/>
            <person name="Wilson W."/>
            <person name="Wolfe G."/>
            <person name="Wurch L.L."/>
        </authorList>
    </citation>
    <scope>NUCLEOTIDE SEQUENCE</scope>
</reference>
<reference evidence="2" key="2">
    <citation type="submission" date="2024-10" db="UniProtKB">
        <authorList>
            <consortium name="EnsemblProtists"/>
        </authorList>
    </citation>
    <scope>IDENTIFICATION</scope>
</reference>
<dbReference type="Proteomes" id="UP000013827">
    <property type="component" value="Unassembled WGS sequence"/>
</dbReference>